<proteinExistence type="predicted"/>
<protein>
    <submittedName>
        <fullName evidence="3">Ferric-dicitrate binding protein FerR (Iron transport regulator)</fullName>
    </submittedName>
</protein>
<dbReference type="Proteomes" id="UP000542210">
    <property type="component" value="Unassembled WGS sequence"/>
</dbReference>
<evidence type="ECO:0000256" key="2">
    <source>
        <dbReference type="SAM" id="Phobius"/>
    </source>
</evidence>
<gene>
    <name evidence="3" type="ORF">BJ982_002034</name>
</gene>
<keyword evidence="2" id="KW-0472">Membrane</keyword>
<feature type="transmembrane region" description="Helical" evidence="2">
    <location>
        <begin position="46"/>
        <end position="64"/>
    </location>
</feature>
<keyword evidence="2" id="KW-0812">Transmembrane</keyword>
<dbReference type="EMBL" id="JACHND010000001">
    <property type="protein sequence ID" value="MBB4700490.1"/>
    <property type="molecule type" value="Genomic_DNA"/>
</dbReference>
<feature type="compositionally biased region" description="Low complexity" evidence="1">
    <location>
        <begin position="189"/>
        <end position="198"/>
    </location>
</feature>
<keyword evidence="4" id="KW-1185">Reference proteome</keyword>
<evidence type="ECO:0000313" key="3">
    <source>
        <dbReference type="EMBL" id="MBB4700490.1"/>
    </source>
</evidence>
<evidence type="ECO:0000313" key="4">
    <source>
        <dbReference type="Proteomes" id="UP000542210"/>
    </source>
</evidence>
<organism evidence="3 4">
    <name type="scientific">Sphaerisporangium siamense</name>
    <dbReference type="NCBI Taxonomy" id="795645"/>
    <lineage>
        <taxon>Bacteria</taxon>
        <taxon>Bacillati</taxon>
        <taxon>Actinomycetota</taxon>
        <taxon>Actinomycetes</taxon>
        <taxon>Streptosporangiales</taxon>
        <taxon>Streptosporangiaceae</taxon>
        <taxon>Sphaerisporangium</taxon>
    </lineage>
</organism>
<evidence type="ECO:0000256" key="1">
    <source>
        <dbReference type="SAM" id="MobiDB-lite"/>
    </source>
</evidence>
<feature type="region of interest" description="Disordered" evidence="1">
    <location>
        <begin position="93"/>
        <end position="127"/>
    </location>
</feature>
<feature type="region of interest" description="Disordered" evidence="1">
    <location>
        <begin position="1"/>
        <end position="26"/>
    </location>
</feature>
<comment type="caution">
    <text evidence="3">The sequence shown here is derived from an EMBL/GenBank/DDBJ whole genome shotgun (WGS) entry which is preliminary data.</text>
</comment>
<reference evidence="3 4" key="1">
    <citation type="submission" date="2020-08" db="EMBL/GenBank/DDBJ databases">
        <title>Sequencing the genomes of 1000 actinobacteria strains.</title>
        <authorList>
            <person name="Klenk H.-P."/>
        </authorList>
    </citation>
    <scope>NUCLEOTIDE SEQUENCE [LARGE SCALE GENOMIC DNA]</scope>
    <source>
        <strain evidence="3 4">DSM 45784</strain>
    </source>
</reference>
<feature type="region of interest" description="Disordered" evidence="1">
    <location>
        <begin position="183"/>
        <end position="207"/>
    </location>
</feature>
<dbReference type="RefSeq" id="WP_203959398.1">
    <property type="nucleotide sequence ID" value="NZ_BOOV01000034.1"/>
</dbReference>
<name>A0A7W7D6X4_9ACTN</name>
<accession>A0A7W7D6X4</accession>
<keyword evidence="2" id="KW-1133">Transmembrane helix</keyword>
<sequence>MSDMGTHRRGPYPAEAPDDPLETSPFDGDLDAVLAARPEARRTSRLTLALAAGVILVLGMLLGIQAHKAWGPGGERGGTSFGAVTGQRGTNGGMRTGFGGQAGQAGQGGQPGQGGVPGQPGGQGQGGGLTVGTVKLVDGGKLYVQTAGGGLVVVTTTDGTKVQVSKAGKLKDLKPGSTVVVQGTQGEDGSVSATSVSSGGFGARGGG</sequence>
<dbReference type="AlphaFoldDB" id="A0A7W7D6X4"/>